<keyword evidence="4" id="KW-1185">Reference proteome</keyword>
<feature type="transmembrane region" description="Helical" evidence="2">
    <location>
        <begin position="299"/>
        <end position="317"/>
    </location>
</feature>
<evidence type="ECO:0000313" key="4">
    <source>
        <dbReference type="Proteomes" id="UP000244248"/>
    </source>
</evidence>
<dbReference type="AlphaFoldDB" id="A0A2T5MKI0"/>
<accession>A0A2T5MKI0</accession>
<feature type="transmembrane region" description="Helical" evidence="2">
    <location>
        <begin position="370"/>
        <end position="396"/>
    </location>
</feature>
<dbReference type="InterPro" id="IPR039672">
    <property type="entry name" value="MFS_2"/>
</dbReference>
<comment type="caution">
    <text evidence="3">The sequence shown here is derived from an EMBL/GenBank/DDBJ whole genome shotgun (WGS) entry which is preliminary data.</text>
</comment>
<protein>
    <recommendedName>
        <fullName evidence="5">MFS transporter</fullName>
    </recommendedName>
</protein>
<reference evidence="3 4" key="1">
    <citation type="submission" date="2018-04" db="EMBL/GenBank/DDBJ databases">
        <title>Novel species isolated from glacier.</title>
        <authorList>
            <person name="Liu Q."/>
            <person name="Xin Y.-H."/>
        </authorList>
    </citation>
    <scope>NUCLEOTIDE SEQUENCE [LARGE SCALE GENOMIC DNA]</scope>
    <source>
        <strain evidence="3 4">GT1R17</strain>
    </source>
</reference>
<dbReference type="SUPFAM" id="SSF103473">
    <property type="entry name" value="MFS general substrate transporter"/>
    <property type="match status" value="1"/>
</dbReference>
<name>A0A2T5MKI0_9GAMM</name>
<dbReference type="GO" id="GO:0005886">
    <property type="term" value="C:plasma membrane"/>
    <property type="evidence" value="ECO:0007669"/>
    <property type="project" value="TreeGrafter"/>
</dbReference>
<proteinExistence type="inferred from homology"/>
<dbReference type="OrthoDB" id="181905at2"/>
<dbReference type="GO" id="GO:0015293">
    <property type="term" value="F:symporter activity"/>
    <property type="evidence" value="ECO:0007669"/>
    <property type="project" value="InterPro"/>
</dbReference>
<dbReference type="Proteomes" id="UP000244248">
    <property type="component" value="Unassembled WGS sequence"/>
</dbReference>
<keyword evidence="2" id="KW-1133">Transmembrane helix</keyword>
<comment type="similarity">
    <text evidence="1">Belongs to the sodium:galactoside symporter (TC 2.A.2) family.</text>
</comment>
<dbReference type="EMBL" id="QANS01000001">
    <property type="protein sequence ID" value="PTU33086.1"/>
    <property type="molecule type" value="Genomic_DNA"/>
</dbReference>
<feature type="transmembrane region" description="Helical" evidence="2">
    <location>
        <begin position="329"/>
        <end position="349"/>
    </location>
</feature>
<dbReference type="GO" id="GO:0008643">
    <property type="term" value="P:carbohydrate transport"/>
    <property type="evidence" value="ECO:0007669"/>
    <property type="project" value="InterPro"/>
</dbReference>
<evidence type="ECO:0000256" key="1">
    <source>
        <dbReference type="ARBA" id="ARBA00009617"/>
    </source>
</evidence>
<feature type="transmembrane region" description="Helical" evidence="2">
    <location>
        <begin position="110"/>
        <end position="134"/>
    </location>
</feature>
<organism evidence="3 4">
    <name type="scientific">Stenotrophobium rhamnosiphilum</name>
    <dbReference type="NCBI Taxonomy" id="2029166"/>
    <lineage>
        <taxon>Bacteria</taxon>
        <taxon>Pseudomonadati</taxon>
        <taxon>Pseudomonadota</taxon>
        <taxon>Gammaproteobacteria</taxon>
        <taxon>Nevskiales</taxon>
        <taxon>Nevskiaceae</taxon>
        <taxon>Stenotrophobium</taxon>
    </lineage>
</organism>
<evidence type="ECO:0000256" key="2">
    <source>
        <dbReference type="SAM" id="Phobius"/>
    </source>
</evidence>
<dbReference type="InterPro" id="IPR036259">
    <property type="entry name" value="MFS_trans_sf"/>
</dbReference>
<feature type="transmembrane region" description="Helical" evidence="2">
    <location>
        <begin position="177"/>
        <end position="199"/>
    </location>
</feature>
<feature type="transmembrane region" description="Helical" evidence="2">
    <location>
        <begin position="408"/>
        <end position="431"/>
    </location>
</feature>
<evidence type="ECO:0008006" key="5">
    <source>
        <dbReference type="Google" id="ProtNLM"/>
    </source>
</evidence>
<dbReference type="Pfam" id="PF13347">
    <property type="entry name" value="MFS_2"/>
    <property type="match status" value="1"/>
</dbReference>
<dbReference type="RefSeq" id="WP_107938793.1">
    <property type="nucleotide sequence ID" value="NZ_QANS01000001.1"/>
</dbReference>
<keyword evidence="2" id="KW-0812">Transmembrane</keyword>
<feature type="transmembrane region" description="Helical" evidence="2">
    <location>
        <begin position="237"/>
        <end position="259"/>
    </location>
</feature>
<gene>
    <name evidence="3" type="ORF">CJD38_02985</name>
</gene>
<feature type="transmembrane region" description="Helical" evidence="2">
    <location>
        <begin position="81"/>
        <end position="98"/>
    </location>
</feature>
<feature type="transmembrane region" description="Helical" evidence="2">
    <location>
        <begin position="271"/>
        <end position="292"/>
    </location>
</feature>
<feature type="transmembrane region" description="Helical" evidence="2">
    <location>
        <begin position="33"/>
        <end position="53"/>
    </location>
</feature>
<dbReference type="PANTHER" id="PTHR11328:SF28">
    <property type="entry name" value="MAJOR FACILITATOR SUPERFAMILY DOMAIN-CONTAINING PROTEIN 12"/>
    <property type="match status" value="1"/>
</dbReference>
<dbReference type="Gene3D" id="1.20.1250.20">
    <property type="entry name" value="MFS general substrate transporter like domains"/>
    <property type="match status" value="2"/>
</dbReference>
<evidence type="ECO:0000313" key="3">
    <source>
        <dbReference type="EMBL" id="PTU33086.1"/>
    </source>
</evidence>
<sequence>MNTNKPLKRSILLAFALPGVMQGFTHAPEAQVQGIYAAHAGISLVALASVLLLTRLFDGLTYPLIGYLTDRTFRNTGSRKPWILAGTVVTVIGLWFLYRPPANVTVTYYGIWMAVTYVGWKLTEIPYIAWSFGLSRDYVERARIQMWRGIAMLTGGLVFFLVPFITKSLGITPTTELNFQTLAFTALVIVVCVPAMNLYALATVPDGEAAPPQIKKPRQSLRELVMMIARNGPLMRLLLAVFPASMVASMSASTSYLFVTSYLGLGKHYAAIMLIVMPFSLLSLPFWGWMCLRFERHRVAAIALVITACASAGMGFIPVGETGLIPMMILNPISIFCITALVVAIPAMIGDASDHGRLQSGEDQSGIYSAVYSFMIKSIHGIGAAAGLALAGWIGFDATATHQTPEGAFAIRLVTAWLPLFGAVISAFLIWTFPITRAKQAETQAALKALDEKAASAV</sequence>
<keyword evidence="2" id="KW-0472">Membrane</keyword>
<dbReference type="PANTHER" id="PTHR11328">
    <property type="entry name" value="MAJOR FACILITATOR SUPERFAMILY DOMAIN-CONTAINING PROTEIN"/>
    <property type="match status" value="1"/>
</dbReference>
<feature type="transmembrane region" description="Helical" evidence="2">
    <location>
        <begin position="146"/>
        <end position="165"/>
    </location>
</feature>